<name>A0A919EQ35_STRFL</name>
<gene>
    <name evidence="2" type="ORF">GCM10017667_52360</name>
</gene>
<keyword evidence="3" id="KW-1185">Reference proteome</keyword>
<comment type="caution">
    <text evidence="2">The sequence shown here is derived from an EMBL/GenBank/DDBJ whole genome shotgun (WGS) entry which is preliminary data.</text>
</comment>
<evidence type="ECO:0000313" key="3">
    <source>
        <dbReference type="Proteomes" id="UP000632849"/>
    </source>
</evidence>
<dbReference type="Proteomes" id="UP000632849">
    <property type="component" value="Unassembled WGS sequence"/>
</dbReference>
<reference evidence="2" key="2">
    <citation type="submission" date="2020-09" db="EMBL/GenBank/DDBJ databases">
        <authorList>
            <person name="Sun Q."/>
            <person name="Ohkuma M."/>
        </authorList>
    </citation>
    <scope>NUCLEOTIDE SEQUENCE</scope>
    <source>
        <strain evidence="2">JCM 4122</strain>
    </source>
</reference>
<dbReference type="EMBL" id="BNBE01000002">
    <property type="protein sequence ID" value="GHG12452.1"/>
    <property type="molecule type" value="Genomic_DNA"/>
</dbReference>
<dbReference type="Pfam" id="PF03243">
    <property type="entry name" value="MerB"/>
    <property type="match status" value="1"/>
</dbReference>
<protein>
    <recommendedName>
        <fullName evidence="4">Alkylmercury lyase</fullName>
    </recommendedName>
</protein>
<dbReference type="GO" id="GO:0018836">
    <property type="term" value="F:alkylmercury lyase activity"/>
    <property type="evidence" value="ECO:0007669"/>
    <property type="project" value="InterPro"/>
</dbReference>
<dbReference type="AlphaFoldDB" id="A0A919EQ35"/>
<feature type="region of interest" description="Disordered" evidence="1">
    <location>
        <begin position="101"/>
        <end position="120"/>
    </location>
</feature>
<dbReference type="InterPro" id="IPR053717">
    <property type="entry name" value="MerB_lyase_sf"/>
</dbReference>
<accession>A0A919EQ35</accession>
<evidence type="ECO:0000256" key="1">
    <source>
        <dbReference type="SAM" id="MobiDB-lite"/>
    </source>
</evidence>
<proteinExistence type="predicted"/>
<dbReference type="Gene3D" id="3.30.450.410">
    <property type="match status" value="1"/>
</dbReference>
<evidence type="ECO:0000313" key="2">
    <source>
        <dbReference type="EMBL" id="GHG12452.1"/>
    </source>
</evidence>
<organism evidence="2 3">
    <name type="scientific">Streptomyces filamentosus</name>
    <name type="common">Streptomyces roseosporus</name>
    <dbReference type="NCBI Taxonomy" id="67294"/>
    <lineage>
        <taxon>Bacteria</taxon>
        <taxon>Bacillati</taxon>
        <taxon>Actinomycetota</taxon>
        <taxon>Actinomycetes</taxon>
        <taxon>Kitasatosporales</taxon>
        <taxon>Streptomycetaceae</taxon>
        <taxon>Streptomyces</taxon>
    </lineage>
</organism>
<sequence>MRVEMLIVPDCPNGPVLKERLELALAGRTDVELAERVVADQAEAERRGMHGSPTLLVDGRDPFAEPGTAATISCRLYAGADGRIGGAPSVEELRRVLGTPATGGADRAAGRAGQGRLAPPEGGLRAVQQAVLRSFATTGAPPAAAEMESAAVPFGVPAAEVLAELASEDFLTLDDAGHIQAAYPFSAVPTEHAVQIADGPTVWSMCAIDALGIPVMLDTDALITSTDPVTGEPVRVEFTNGKTTWQPATAVVYYGARPGTGPAAAVCCGYLRFFTTRATAEQWSCQQADLSGAVLDQAEAERLGADIFGPLMSAPAR</sequence>
<dbReference type="SUPFAM" id="SSF160387">
    <property type="entry name" value="NosL/MerB-like"/>
    <property type="match status" value="1"/>
</dbReference>
<reference evidence="2" key="1">
    <citation type="journal article" date="2014" name="Int. J. Syst. Evol. Microbiol.">
        <title>Complete genome sequence of Corynebacterium casei LMG S-19264T (=DSM 44701T), isolated from a smear-ripened cheese.</title>
        <authorList>
            <consortium name="US DOE Joint Genome Institute (JGI-PGF)"/>
            <person name="Walter F."/>
            <person name="Albersmeier A."/>
            <person name="Kalinowski J."/>
            <person name="Ruckert C."/>
        </authorList>
    </citation>
    <scope>NUCLEOTIDE SEQUENCE</scope>
    <source>
        <strain evidence="2">JCM 4122</strain>
    </source>
</reference>
<dbReference type="RefSeq" id="WP_190043165.1">
    <property type="nucleotide sequence ID" value="NZ_BNBE01000002.1"/>
</dbReference>
<dbReference type="InterPro" id="IPR004927">
    <property type="entry name" value="MerB"/>
</dbReference>
<evidence type="ECO:0008006" key="4">
    <source>
        <dbReference type="Google" id="ProtNLM"/>
    </source>
</evidence>